<comment type="caution">
    <text evidence="2">The sequence shown here is derived from an EMBL/GenBank/DDBJ whole genome shotgun (WGS) entry which is preliminary data.</text>
</comment>
<sequence length="249" mass="28601">MKLIPKPFFVSVAKGIGNKRKILIRMFYLSKKVVVRLKQLLAFLFLKVFKRFGLEDRNFSIKGFNFNKNKKLLGGFLLILLSTAAFIFFSKLPSKSNEKVSSEKLDVKEAKSVLEINREFTFPLRDNNGVDVGKVKYMIEKAELRDEIIVKGQRATAIKGRTFLILILKITNEFKQAVEIETRDYVRLSVNGNMDEWLAPDIHNDPVKTQAISTKYTRVGFPLSETDRGLVLRVGEIDGKKEEISFKFK</sequence>
<evidence type="ECO:0008006" key="4">
    <source>
        <dbReference type="Google" id="ProtNLM"/>
    </source>
</evidence>
<name>A0A1F8B9G5_9BACT</name>
<keyword evidence="1" id="KW-0812">Transmembrane</keyword>
<proteinExistence type="predicted"/>
<dbReference type="EMBL" id="MGHD01000003">
    <property type="protein sequence ID" value="OGM60694.1"/>
    <property type="molecule type" value="Genomic_DNA"/>
</dbReference>
<evidence type="ECO:0000256" key="1">
    <source>
        <dbReference type="SAM" id="Phobius"/>
    </source>
</evidence>
<reference evidence="2 3" key="1">
    <citation type="journal article" date="2016" name="Nat. Commun.">
        <title>Thousands of microbial genomes shed light on interconnected biogeochemical processes in an aquifer system.</title>
        <authorList>
            <person name="Anantharaman K."/>
            <person name="Brown C.T."/>
            <person name="Hug L.A."/>
            <person name="Sharon I."/>
            <person name="Castelle C.J."/>
            <person name="Probst A.J."/>
            <person name="Thomas B.C."/>
            <person name="Singh A."/>
            <person name="Wilkins M.J."/>
            <person name="Karaoz U."/>
            <person name="Brodie E.L."/>
            <person name="Williams K.H."/>
            <person name="Hubbard S.S."/>
            <person name="Banfield J.F."/>
        </authorList>
    </citation>
    <scope>NUCLEOTIDE SEQUENCE [LARGE SCALE GENOMIC DNA]</scope>
</reference>
<gene>
    <name evidence="2" type="ORF">A2892_01465</name>
</gene>
<evidence type="ECO:0000313" key="3">
    <source>
        <dbReference type="Proteomes" id="UP000176404"/>
    </source>
</evidence>
<dbReference type="Proteomes" id="UP000176404">
    <property type="component" value="Unassembled WGS sequence"/>
</dbReference>
<dbReference type="STRING" id="1802517.A2892_01465"/>
<feature type="transmembrane region" description="Helical" evidence="1">
    <location>
        <begin position="72"/>
        <end position="89"/>
    </location>
</feature>
<evidence type="ECO:0000313" key="2">
    <source>
        <dbReference type="EMBL" id="OGM60694.1"/>
    </source>
</evidence>
<keyword evidence="1" id="KW-1133">Transmembrane helix</keyword>
<protein>
    <recommendedName>
        <fullName evidence="4">DUF4352 domain-containing protein</fullName>
    </recommendedName>
</protein>
<dbReference type="AlphaFoldDB" id="A0A1F8B9G5"/>
<organism evidence="2 3">
    <name type="scientific">Candidatus Woesebacteria bacterium RIFCSPLOWO2_01_FULL_39_10b</name>
    <dbReference type="NCBI Taxonomy" id="1802517"/>
    <lineage>
        <taxon>Bacteria</taxon>
        <taxon>Candidatus Woeseibacteriota</taxon>
    </lineage>
</organism>
<keyword evidence="1" id="KW-0472">Membrane</keyword>
<accession>A0A1F8B9G5</accession>